<organism evidence="2 3">
    <name type="scientific">Paenibacillus helianthi</name>
    <dbReference type="NCBI Taxonomy" id="1349432"/>
    <lineage>
        <taxon>Bacteria</taxon>
        <taxon>Bacillati</taxon>
        <taxon>Bacillota</taxon>
        <taxon>Bacilli</taxon>
        <taxon>Bacillales</taxon>
        <taxon>Paenibacillaceae</taxon>
        <taxon>Paenibacillus</taxon>
    </lineage>
</organism>
<protein>
    <recommendedName>
        <fullName evidence="4">DUF4306 domain-containing protein</fullName>
    </recommendedName>
</protein>
<sequence length="164" mass="18444">MSDSAKKVLGGILSLIFFGLIVYGALTNFFIPSNHSMQVKVFDVDFVKDYPNLFTSVDHEASILEGTQNGISIGGKMIWAWLNESGHDYYSNFPDNFLLKIVWLIIGIPIEVVLNFFLFFLISLIIIYKLAALGGLVYKISLIISFLIPFGLRLIISKLKPYDV</sequence>
<dbReference type="RefSeq" id="WP_074107162.1">
    <property type="nucleotide sequence ID" value="NZ_LVWI01000031.1"/>
</dbReference>
<dbReference type="Proteomes" id="UP000186058">
    <property type="component" value="Unassembled WGS sequence"/>
</dbReference>
<evidence type="ECO:0000313" key="2">
    <source>
        <dbReference type="EMBL" id="OKP88378.1"/>
    </source>
</evidence>
<feature type="transmembrane region" description="Helical" evidence="1">
    <location>
        <begin position="136"/>
        <end position="156"/>
    </location>
</feature>
<evidence type="ECO:0000313" key="3">
    <source>
        <dbReference type="Proteomes" id="UP000186058"/>
    </source>
</evidence>
<keyword evidence="1" id="KW-0472">Membrane</keyword>
<keyword evidence="3" id="KW-1185">Reference proteome</keyword>
<comment type="caution">
    <text evidence="2">The sequence shown here is derived from an EMBL/GenBank/DDBJ whole genome shotgun (WGS) entry which is preliminary data.</text>
</comment>
<feature type="transmembrane region" description="Helical" evidence="1">
    <location>
        <begin position="12"/>
        <end position="31"/>
    </location>
</feature>
<gene>
    <name evidence="2" type="ORF">A3844_08395</name>
</gene>
<evidence type="ECO:0000256" key="1">
    <source>
        <dbReference type="SAM" id="Phobius"/>
    </source>
</evidence>
<reference evidence="2 3" key="1">
    <citation type="submission" date="2016-03" db="EMBL/GenBank/DDBJ databases">
        <authorList>
            <person name="Sant'Anna F.H."/>
            <person name="Ambrosini A."/>
            <person name="Souza R."/>
            <person name="Bach E."/>
            <person name="Fernandes G."/>
            <person name="Balsanelli E."/>
            <person name="Baura V.A."/>
            <person name="Souza E.M."/>
            <person name="Passaglia L."/>
        </authorList>
    </citation>
    <scope>NUCLEOTIDE SEQUENCE [LARGE SCALE GENOMIC DNA]</scope>
    <source>
        <strain evidence="2 3">P26E</strain>
    </source>
</reference>
<keyword evidence="1" id="KW-0812">Transmembrane</keyword>
<proteinExistence type="predicted"/>
<accession>A0ABX3EU98</accession>
<name>A0ABX3EU98_9BACL</name>
<keyword evidence="1" id="KW-1133">Transmembrane helix</keyword>
<dbReference type="EMBL" id="LVWI01000031">
    <property type="protein sequence ID" value="OKP88378.1"/>
    <property type="molecule type" value="Genomic_DNA"/>
</dbReference>
<feature type="transmembrane region" description="Helical" evidence="1">
    <location>
        <begin position="101"/>
        <end position="130"/>
    </location>
</feature>
<evidence type="ECO:0008006" key="4">
    <source>
        <dbReference type="Google" id="ProtNLM"/>
    </source>
</evidence>